<feature type="non-terminal residue" evidence="1">
    <location>
        <position position="107"/>
    </location>
</feature>
<dbReference type="EMBL" id="MU796084">
    <property type="protein sequence ID" value="KAJ3804342.1"/>
    <property type="molecule type" value="Genomic_DNA"/>
</dbReference>
<sequence length="107" mass="12153">RQTSFNAKLAVKRSWFPHVEMLLGKLSNDTIVEFSEKLKKNPFVHPETEGEKAAKQLIKYISYIGENIPGSISEVQNMREELFSLVHTNSLPHVFLTLNPSDTSNPI</sequence>
<evidence type="ECO:0000313" key="2">
    <source>
        <dbReference type="Proteomes" id="UP001163835"/>
    </source>
</evidence>
<name>A0ACC1THY6_9AGAR</name>
<feature type="non-terminal residue" evidence="1">
    <location>
        <position position="1"/>
    </location>
</feature>
<gene>
    <name evidence="1" type="ORF">F5876DRAFT_25552</name>
</gene>
<proteinExistence type="predicted"/>
<dbReference type="Proteomes" id="UP001163835">
    <property type="component" value="Unassembled WGS sequence"/>
</dbReference>
<organism evidence="1 2">
    <name type="scientific">Lentinula aff. lateritia</name>
    <dbReference type="NCBI Taxonomy" id="2804960"/>
    <lineage>
        <taxon>Eukaryota</taxon>
        <taxon>Fungi</taxon>
        <taxon>Dikarya</taxon>
        <taxon>Basidiomycota</taxon>
        <taxon>Agaricomycotina</taxon>
        <taxon>Agaricomycetes</taxon>
        <taxon>Agaricomycetidae</taxon>
        <taxon>Agaricales</taxon>
        <taxon>Marasmiineae</taxon>
        <taxon>Omphalotaceae</taxon>
        <taxon>Lentinula</taxon>
    </lineage>
</organism>
<accession>A0ACC1THY6</accession>
<protein>
    <submittedName>
        <fullName evidence="1">Uncharacterized protein</fullName>
    </submittedName>
</protein>
<evidence type="ECO:0000313" key="1">
    <source>
        <dbReference type="EMBL" id="KAJ3804342.1"/>
    </source>
</evidence>
<reference evidence="1" key="1">
    <citation type="submission" date="2022-09" db="EMBL/GenBank/DDBJ databases">
        <title>A Global Phylogenomic Analysis of the Shiitake Genus Lentinula.</title>
        <authorList>
            <consortium name="DOE Joint Genome Institute"/>
            <person name="Sierra-Patev S."/>
            <person name="Min B."/>
            <person name="Naranjo-Ortiz M."/>
            <person name="Looney B."/>
            <person name="Konkel Z."/>
            <person name="Slot J.C."/>
            <person name="Sakamoto Y."/>
            <person name="Steenwyk J.L."/>
            <person name="Rokas A."/>
            <person name="Carro J."/>
            <person name="Camarero S."/>
            <person name="Ferreira P."/>
            <person name="Molpeceres G."/>
            <person name="Ruiz-Duenas F.J."/>
            <person name="Serrano A."/>
            <person name="Henrissat B."/>
            <person name="Drula E."/>
            <person name="Hughes K.W."/>
            <person name="Mata J.L."/>
            <person name="Ishikawa N.K."/>
            <person name="Vargas-Isla R."/>
            <person name="Ushijima S."/>
            <person name="Smith C.A."/>
            <person name="Ahrendt S."/>
            <person name="Andreopoulos W."/>
            <person name="He G."/>
            <person name="Labutti K."/>
            <person name="Lipzen A."/>
            <person name="Ng V."/>
            <person name="Riley R."/>
            <person name="Sandor L."/>
            <person name="Barry K."/>
            <person name="Martinez A.T."/>
            <person name="Xiao Y."/>
            <person name="Gibbons J.G."/>
            <person name="Terashima K."/>
            <person name="Grigoriev I.V."/>
            <person name="Hibbett D.S."/>
        </authorList>
    </citation>
    <scope>NUCLEOTIDE SEQUENCE</scope>
    <source>
        <strain evidence="1">TMI1499</strain>
    </source>
</reference>
<comment type="caution">
    <text evidence="1">The sequence shown here is derived from an EMBL/GenBank/DDBJ whole genome shotgun (WGS) entry which is preliminary data.</text>
</comment>
<keyword evidence="2" id="KW-1185">Reference proteome</keyword>